<dbReference type="EMBL" id="CP017781">
    <property type="protein sequence ID" value="AOZ69380.1"/>
    <property type="molecule type" value="Genomic_DNA"/>
</dbReference>
<keyword evidence="1" id="KW-0472">Membrane</keyword>
<dbReference type="InterPro" id="IPR035919">
    <property type="entry name" value="EAL_sf"/>
</dbReference>
<gene>
    <name evidence="4" type="ORF">LPB142_08690</name>
</gene>
<dbReference type="KEGG" id="rhp:LPB142_08690"/>
<protein>
    <recommendedName>
        <fullName evidence="6">GGDEF-domain containing protein</fullName>
    </recommendedName>
</protein>
<keyword evidence="1" id="KW-1133">Transmembrane helix</keyword>
<dbReference type="PANTHER" id="PTHR33121:SF70">
    <property type="entry name" value="SIGNALING PROTEIN YKOW"/>
    <property type="match status" value="1"/>
</dbReference>
<dbReference type="RefSeq" id="WP_071166137.1">
    <property type="nucleotide sequence ID" value="NZ_CP017781.1"/>
</dbReference>
<feature type="transmembrane region" description="Helical" evidence="1">
    <location>
        <begin position="56"/>
        <end position="75"/>
    </location>
</feature>
<dbReference type="SMART" id="SM00267">
    <property type="entry name" value="GGDEF"/>
    <property type="match status" value="1"/>
</dbReference>
<organism evidence="4 5">
    <name type="scientific">Rhodobacter xanthinilyticus</name>
    <dbReference type="NCBI Taxonomy" id="1850250"/>
    <lineage>
        <taxon>Bacteria</taxon>
        <taxon>Pseudomonadati</taxon>
        <taxon>Pseudomonadota</taxon>
        <taxon>Alphaproteobacteria</taxon>
        <taxon>Rhodobacterales</taxon>
        <taxon>Rhodobacter group</taxon>
        <taxon>Rhodobacter</taxon>
    </lineage>
</organism>
<dbReference type="CDD" id="cd01949">
    <property type="entry name" value="GGDEF"/>
    <property type="match status" value="1"/>
</dbReference>
<dbReference type="Proteomes" id="UP000176562">
    <property type="component" value="Chromosome"/>
</dbReference>
<sequence length="655" mass="69549">MSADPVSEGSGAEASELGLLEEFRSYARALFRLIAVLLGAVILIVLFRFVQYGVTGPRLVQLGVCLIALAAVTAPGKLHERLRAGVAIGGLFIVVSVGLAQSGLASPEVPILISAPLLVAVIFGRRAAHWVLIAELVVVACVASGYAVGLFSVPVSAAHYSSELPNWVFLMLSVAMMGGAQILVIAGLREHWSATAQELARTRDEAERQPRIDSLTGVANRAGLIARLEARLAAGEAARDWASIEERRLALVFIDLDRFKTINDRLGHGAGDELLRRVALRLRGLVSSQTHVARLAGDEFTLLFEGPGARDAALDTAQAILEMMRRPLELGSDRLYMSASIGLALYPEDETSVDGLLGAADRAMYQAKARGGAQIVAFSADIGRRERERGALIAEIPAGIERGEFRLHYQPILDLASGAVVKAEALVRWQHPRHGLILPGQFLPVAEQAMMVERIDDWVLSQVSRDLAQLRAGFGAGFAVSLNVSPLRLLAPESAARAAWCAQLVDCVAAGNELVLEITESALLSIDEAAAECLKALRAAGLRLALDDFGAGYSSLIYFLRHEFDYIKIDRALTAALPDPARAGAIIEALVGLTERLGCQVIAEGIETPAQLAALRAMGCGLGQGFYFARPMSLEALLASAGEGAGAGVGVKASL</sequence>
<dbReference type="CDD" id="cd01948">
    <property type="entry name" value="EAL"/>
    <property type="match status" value="1"/>
</dbReference>
<reference evidence="4 5" key="1">
    <citation type="submission" date="2016-10" db="EMBL/GenBank/DDBJ databases">
        <title>Rhodobacter sp. LPB0142, isolated from sea water.</title>
        <authorList>
            <person name="Kim E."/>
            <person name="Yi H."/>
        </authorList>
    </citation>
    <scope>NUCLEOTIDE SEQUENCE [LARGE SCALE GENOMIC DNA]</scope>
    <source>
        <strain evidence="4 5">LPB0142</strain>
    </source>
</reference>
<dbReference type="SMART" id="SM00052">
    <property type="entry name" value="EAL"/>
    <property type="match status" value="1"/>
</dbReference>
<dbReference type="SUPFAM" id="SSF55073">
    <property type="entry name" value="Nucleotide cyclase"/>
    <property type="match status" value="1"/>
</dbReference>
<dbReference type="SUPFAM" id="SSF141868">
    <property type="entry name" value="EAL domain-like"/>
    <property type="match status" value="1"/>
</dbReference>
<dbReference type="GO" id="GO:0071111">
    <property type="term" value="F:cyclic-guanylate-specific phosphodiesterase activity"/>
    <property type="evidence" value="ECO:0007669"/>
    <property type="project" value="InterPro"/>
</dbReference>
<feature type="transmembrane region" description="Helical" evidence="1">
    <location>
        <begin position="167"/>
        <end position="188"/>
    </location>
</feature>
<dbReference type="NCBIfam" id="TIGR00254">
    <property type="entry name" value="GGDEF"/>
    <property type="match status" value="1"/>
</dbReference>
<proteinExistence type="predicted"/>
<evidence type="ECO:0008006" key="6">
    <source>
        <dbReference type="Google" id="ProtNLM"/>
    </source>
</evidence>
<dbReference type="Gene3D" id="3.20.20.450">
    <property type="entry name" value="EAL domain"/>
    <property type="match status" value="1"/>
</dbReference>
<feature type="transmembrane region" description="Helical" evidence="1">
    <location>
        <begin position="29"/>
        <end position="50"/>
    </location>
</feature>
<dbReference type="InterPro" id="IPR043128">
    <property type="entry name" value="Rev_trsase/Diguanyl_cyclase"/>
</dbReference>
<feature type="transmembrane region" description="Helical" evidence="1">
    <location>
        <begin position="82"/>
        <end position="99"/>
    </location>
</feature>
<dbReference type="PROSITE" id="PS50883">
    <property type="entry name" value="EAL"/>
    <property type="match status" value="1"/>
</dbReference>
<dbReference type="AlphaFoldDB" id="A0A1D9MC53"/>
<dbReference type="PROSITE" id="PS50887">
    <property type="entry name" value="GGDEF"/>
    <property type="match status" value="1"/>
</dbReference>
<dbReference type="STRING" id="1850250.LPB142_08690"/>
<feature type="domain" description="GGDEF" evidence="3">
    <location>
        <begin position="247"/>
        <end position="380"/>
    </location>
</feature>
<evidence type="ECO:0000259" key="3">
    <source>
        <dbReference type="PROSITE" id="PS50887"/>
    </source>
</evidence>
<dbReference type="PANTHER" id="PTHR33121">
    <property type="entry name" value="CYCLIC DI-GMP PHOSPHODIESTERASE PDEF"/>
    <property type="match status" value="1"/>
</dbReference>
<feature type="transmembrane region" description="Helical" evidence="1">
    <location>
        <begin position="130"/>
        <end position="155"/>
    </location>
</feature>
<evidence type="ECO:0000256" key="1">
    <source>
        <dbReference type="SAM" id="Phobius"/>
    </source>
</evidence>
<dbReference type="InterPro" id="IPR029787">
    <property type="entry name" value="Nucleotide_cyclase"/>
</dbReference>
<dbReference type="Pfam" id="PF00990">
    <property type="entry name" value="GGDEF"/>
    <property type="match status" value="1"/>
</dbReference>
<dbReference type="Pfam" id="PF00563">
    <property type="entry name" value="EAL"/>
    <property type="match status" value="1"/>
</dbReference>
<evidence type="ECO:0000259" key="2">
    <source>
        <dbReference type="PROSITE" id="PS50883"/>
    </source>
</evidence>
<keyword evidence="1" id="KW-0812">Transmembrane</keyword>
<dbReference type="Gene3D" id="3.30.70.270">
    <property type="match status" value="1"/>
</dbReference>
<name>A0A1D9MC53_9RHOB</name>
<dbReference type="InterPro" id="IPR001633">
    <property type="entry name" value="EAL_dom"/>
</dbReference>
<evidence type="ECO:0000313" key="4">
    <source>
        <dbReference type="EMBL" id="AOZ69380.1"/>
    </source>
</evidence>
<feature type="domain" description="EAL" evidence="2">
    <location>
        <begin position="389"/>
        <end position="645"/>
    </location>
</feature>
<dbReference type="InterPro" id="IPR050706">
    <property type="entry name" value="Cyclic-di-GMP_PDE-like"/>
</dbReference>
<accession>A0A1D9MC53</accession>
<dbReference type="InterPro" id="IPR000160">
    <property type="entry name" value="GGDEF_dom"/>
</dbReference>
<keyword evidence="5" id="KW-1185">Reference proteome</keyword>
<evidence type="ECO:0000313" key="5">
    <source>
        <dbReference type="Proteomes" id="UP000176562"/>
    </source>
</evidence>